<proteinExistence type="predicted"/>
<evidence type="ECO:0000313" key="1">
    <source>
        <dbReference type="EMBL" id="KAF6131055.1"/>
    </source>
</evidence>
<comment type="caution">
    <text evidence="1">The sequence shown here is derived from an EMBL/GenBank/DDBJ whole genome shotgun (WGS) entry which is preliminary data.</text>
</comment>
<dbReference type="AlphaFoldDB" id="A0A834BHS4"/>
<protein>
    <submittedName>
        <fullName evidence="1">Uncharacterized protein</fullName>
    </submittedName>
</protein>
<dbReference type="EMBL" id="JABVXQ010000001">
    <property type="protein sequence ID" value="KAF6131055.1"/>
    <property type="molecule type" value="Genomic_DNA"/>
</dbReference>
<organism evidence="1 2">
    <name type="scientific">Phyllostomus discolor</name>
    <name type="common">pale spear-nosed bat</name>
    <dbReference type="NCBI Taxonomy" id="89673"/>
    <lineage>
        <taxon>Eukaryota</taxon>
        <taxon>Metazoa</taxon>
        <taxon>Chordata</taxon>
        <taxon>Craniata</taxon>
        <taxon>Vertebrata</taxon>
        <taxon>Euteleostomi</taxon>
        <taxon>Mammalia</taxon>
        <taxon>Eutheria</taxon>
        <taxon>Laurasiatheria</taxon>
        <taxon>Chiroptera</taxon>
        <taxon>Yangochiroptera</taxon>
        <taxon>Phyllostomidae</taxon>
        <taxon>Phyllostominae</taxon>
        <taxon>Phyllostomus</taxon>
    </lineage>
</organism>
<dbReference type="Proteomes" id="UP000664940">
    <property type="component" value="Unassembled WGS sequence"/>
</dbReference>
<name>A0A834BHS4_9CHIR</name>
<accession>A0A834BHS4</accession>
<sequence length="143" mass="16778">MPVTKYSSIACLKTLLKNNWSNVCITMHCNITCSLKAFSFSFIIFLNPGSKATALSCHVSVVSFTLEQFFHLFLFYMKFTFEKASQLARRILFSLMVSHECLRIQHFGRRHHNSMWDVPFIASHLIRRHIMSLSHYCQYKFIT</sequence>
<evidence type="ECO:0000313" key="2">
    <source>
        <dbReference type="Proteomes" id="UP000664940"/>
    </source>
</evidence>
<gene>
    <name evidence="1" type="ORF">HJG60_007956</name>
</gene>
<reference evidence="1 2" key="1">
    <citation type="journal article" date="2020" name="Nature">
        <title>Six reference-quality genomes reveal evolution of bat adaptations.</title>
        <authorList>
            <person name="Jebb D."/>
            <person name="Huang Z."/>
            <person name="Pippel M."/>
            <person name="Hughes G.M."/>
            <person name="Lavrichenko K."/>
            <person name="Devanna P."/>
            <person name="Winkler S."/>
            <person name="Jermiin L.S."/>
            <person name="Skirmuntt E.C."/>
            <person name="Katzourakis A."/>
            <person name="Burkitt-Gray L."/>
            <person name="Ray D.A."/>
            <person name="Sullivan K.A.M."/>
            <person name="Roscito J.G."/>
            <person name="Kirilenko B.M."/>
            <person name="Davalos L.M."/>
            <person name="Corthals A.P."/>
            <person name="Power M.L."/>
            <person name="Jones G."/>
            <person name="Ransome R.D."/>
            <person name="Dechmann D.K.N."/>
            <person name="Locatelli A.G."/>
            <person name="Puechmaille S.J."/>
            <person name="Fedrigo O."/>
            <person name="Jarvis E.D."/>
            <person name="Hiller M."/>
            <person name="Vernes S.C."/>
            <person name="Myers E.W."/>
            <person name="Teeling E.C."/>
        </authorList>
    </citation>
    <scope>NUCLEOTIDE SEQUENCE [LARGE SCALE GENOMIC DNA]</scope>
    <source>
        <strain evidence="1">Bat1K_MPI-CBG_1</strain>
    </source>
</reference>